<gene>
    <name evidence="3" type="ORF">ITX44_25480</name>
</gene>
<accession>A0ABS2TXZ5</accession>
<feature type="transmembrane region" description="Helical" evidence="2">
    <location>
        <begin position="146"/>
        <end position="162"/>
    </location>
</feature>
<dbReference type="NCBIfam" id="NF041646">
    <property type="entry name" value="VC0807_fam"/>
    <property type="match status" value="1"/>
</dbReference>
<reference evidence="3 4" key="1">
    <citation type="submission" date="2021-01" db="EMBL/GenBank/DDBJ databases">
        <title>Streptomyces acididurans sp. nov., isolated from a peat swamp forest soil.</title>
        <authorList>
            <person name="Chantavorakit T."/>
            <person name="Duangmal K."/>
        </authorList>
    </citation>
    <scope>NUCLEOTIDE SEQUENCE [LARGE SCALE GENOMIC DNA]</scope>
    <source>
        <strain evidence="3 4">KK5PA1</strain>
    </source>
</reference>
<organism evidence="3 4">
    <name type="scientific">Actinacidiphila acididurans</name>
    <dbReference type="NCBI Taxonomy" id="2784346"/>
    <lineage>
        <taxon>Bacteria</taxon>
        <taxon>Bacillati</taxon>
        <taxon>Actinomycetota</taxon>
        <taxon>Actinomycetes</taxon>
        <taxon>Kitasatosporales</taxon>
        <taxon>Streptomycetaceae</taxon>
        <taxon>Actinacidiphila</taxon>
    </lineage>
</organism>
<feature type="compositionally biased region" description="Low complexity" evidence="1">
    <location>
        <begin position="8"/>
        <end position="23"/>
    </location>
</feature>
<dbReference type="EMBL" id="JADKYB010000014">
    <property type="protein sequence ID" value="MBM9507841.1"/>
    <property type="molecule type" value="Genomic_DNA"/>
</dbReference>
<sequence length="261" mass="28271">MTTADTGAPIMATHPAAGAAAGPAPRPDTEPADPAHHATDPARDVDEAAAVNRERRTRALRRRLVAQLLFELVLPLGSYYGLRAAGAGQYVSMAVGSVLLLPWIVYGIVRQRRVEATAVFTLSLVVLGTLLSLITGSPRVLMIRDSWLTATLGIWVLGTLPTRRPFMMTAARGIVIAKIGEPGLAAWEAQWDTDPTFRHHLRLLTAVWGSGFLLDAVLRVALAYTIPVDAFPLTSTLLWLVLLGGLIGFHNWYITRNGLKL</sequence>
<keyword evidence="2" id="KW-1133">Transmembrane helix</keyword>
<dbReference type="RefSeq" id="WP_205359697.1">
    <property type="nucleotide sequence ID" value="NZ_JADKYB010000014.1"/>
</dbReference>
<proteinExistence type="predicted"/>
<keyword evidence="2" id="KW-0812">Transmembrane</keyword>
<feature type="compositionally biased region" description="Basic and acidic residues" evidence="1">
    <location>
        <begin position="27"/>
        <end position="45"/>
    </location>
</feature>
<feature type="transmembrane region" description="Helical" evidence="2">
    <location>
        <begin position="64"/>
        <end position="82"/>
    </location>
</feature>
<evidence type="ECO:0000256" key="2">
    <source>
        <dbReference type="SAM" id="Phobius"/>
    </source>
</evidence>
<protein>
    <recommendedName>
        <fullName evidence="5">Intracellular septation protein A</fullName>
    </recommendedName>
</protein>
<comment type="caution">
    <text evidence="3">The sequence shown here is derived from an EMBL/GenBank/DDBJ whole genome shotgun (WGS) entry which is preliminary data.</text>
</comment>
<feature type="transmembrane region" description="Helical" evidence="2">
    <location>
        <begin position="116"/>
        <end position="134"/>
    </location>
</feature>
<feature type="transmembrane region" description="Helical" evidence="2">
    <location>
        <begin position="236"/>
        <end position="254"/>
    </location>
</feature>
<evidence type="ECO:0008006" key="5">
    <source>
        <dbReference type="Google" id="ProtNLM"/>
    </source>
</evidence>
<feature type="region of interest" description="Disordered" evidence="1">
    <location>
        <begin position="1"/>
        <end position="45"/>
    </location>
</feature>
<feature type="transmembrane region" description="Helical" evidence="2">
    <location>
        <begin position="203"/>
        <end position="224"/>
    </location>
</feature>
<evidence type="ECO:0000313" key="4">
    <source>
        <dbReference type="Proteomes" id="UP000749040"/>
    </source>
</evidence>
<evidence type="ECO:0000256" key="1">
    <source>
        <dbReference type="SAM" id="MobiDB-lite"/>
    </source>
</evidence>
<evidence type="ECO:0000313" key="3">
    <source>
        <dbReference type="EMBL" id="MBM9507841.1"/>
    </source>
</evidence>
<dbReference type="Proteomes" id="UP000749040">
    <property type="component" value="Unassembled WGS sequence"/>
</dbReference>
<keyword evidence="2" id="KW-0472">Membrane</keyword>
<name>A0ABS2TXZ5_9ACTN</name>
<feature type="transmembrane region" description="Helical" evidence="2">
    <location>
        <begin position="88"/>
        <end position="109"/>
    </location>
</feature>
<keyword evidence="4" id="KW-1185">Reference proteome</keyword>